<name>A0ABP8PCD4_9NOCA</name>
<keyword evidence="1" id="KW-1133">Transmembrane helix</keyword>
<sequence length="82" mass="8741">MVSQKRRKVNISDVLAPITQAQPGASLALIACVAAVPLVILIIVVYTVVAAVKENDSTTYDRIIGLIRVSRRGPGADEDPRS</sequence>
<comment type="caution">
    <text evidence="2">The sequence shown here is derived from an EMBL/GenBank/DDBJ whole genome shotgun (WGS) entry which is preliminary data.</text>
</comment>
<dbReference type="RefSeq" id="WP_345348073.1">
    <property type="nucleotide sequence ID" value="NZ_BAABFB010000057.1"/>
</dbReference>
<dbReference type="EMBL" id="BAABFB010000057">
    <property type="protein sequence ID" value="GAA4483918.1"/>
    <property type="molecule type" value="Genomic_DNA"/>
</dbReference>
<organism evidence="2 3">
    <name type="scientific">Rhodococcus olei</name>
    <dbReference type="NCBI Taxonomy" id="2161675"/>
    <lineage>
        <taxon>Bacteria</taxon>
        <taxon>Bacillati</taxon>
        <taxon>Actinomycetota</taxon>
        <taxon>Actinomycetes</taxon>
        <taxon>Mycobacteriales</taxon>
        <taxon>Nocardiaceae</taxon>
        <taxon>Rhodococcus</taxon>
    </lineage>
</organism>
<feature type="transmembrane region" description="Helical" evidence="1">
    <location>
        <begin position="27"/>
        <end position="52"/>
    </location>
</feature>
<evidence type="ECO:0000313" key="3">
    <source>
        <dbReference type="Proteomes" id="UP001501183"/>
    </source>
</evidence>
<evidence type="ECO:0000313" key="2">
    <source>
        <dbReference type="EMBL" id="GAA4483918.1"/>
    </source>
</evidence>
<keyword evidence="1" id="KW-0472">Membrane</keyword>
<reference evidence="3" key="1">
    <citation type="journal article" date="2019" name="Int. J. Syst. Evol. Microbiol.">
        <title>The Global Catalogue of Microorganisms (GCM) 10K type strain sequencing project: providing services to taxonomists for standard genome sequencing and annotation.</title>
        <authorList>
            <consortium name="The Broad Institute Genomics Platform"/>
            <consortium name="The Broad Institute Genome Sequencing Center for Infectious Disease"/>
            <person name="Wu L."/>
            <person name="Ma J."/>
        </authorList>
    </citation>
    <scope>NUCLEOTIDE SEQUENCE [LARGE SCALE GENOMIC DNA]</scope>
    <source>
        <strain evidence="3">JCM 32206</strain>
    </source>
</reference>
<dbReference type="Proteomes" id="UP001501183">
    <property type="component" value="Unassembled WGS sequence"/>
</dbReference>
<proteinExistence type="predicted"/>
<dbReference type="PROSITE" id="PS51257">
    <property type="entry name" value="PROKAR_LIPOPROTEIN"/>
    <property type="match status" value="1"/>
</dbReference>
<evidence type="ECO:0000256" key="1">
    <source>
        <dbReference type="SAM" id="Phobius"/>
    </source>
</evidence>
<protein>
    <submittedName>
        <fullName evidence="2">Uncharacterized protein</fullName>
    </submittedName>
</protein>
<keyword evidence="1" id="KW-0812">Transmembrane</keyword>
<gene>
    <name evidence="2" type="ORF">GCM10023094_36220</name>
</gene>
<accession>A0ABP8PCD4</accession>
<keyword evidence="3" id="KW-1185">Reference proteome</keyword>